<keyword evidence="4" id="KW-1185">Reference proteome</keyword>
<keyword evidence="2" id="KW-1133">Transmembrane helix</keyword>
<feature type="transmembrane region" description="Helical" evidence="2">
    <location>
        <begin position="40"/>
        <end position="63"/>
    </location>
</feature>
<dbReference type="InterPro" id="IPR011044">
    <property type="entry name" value="Quino_amine_DH_bsu"/>
</dbReference>
<evidence type="ECO:0000256" key="2">
    <source>
        <dbReference type="SAM" id="Phobius"/>
    </source>
</evidence>
<evidence type="ECO:0000256" key="1">
    <source>
        <dbReference type="SAM" id="MobiDB-lite"/>
    </source>
</evidence>
<feature type="region of interest" description="Disordered" evidence="1">
    <location>
        <begin position="273"/>
        <end position="298"/>
    </location>
</feature>
<name>A0A5S4GZW9_9ACTN</name>
<reference evidence="3 4" key="1">
    <citation type="submission" date="2019-05" db="EMBL/GenBank/DDBJ databases">
        <title>Draft genome sequence of Actinomadura geliboluensis A8036.</title>
        <authorList>
            <person name="Saricaoglu S."/>
            <person name="Isik K."/>
        </authorList>
    </citation>
    <scope>NUCLEOTIDE SEQUENCE [LARGE SCALE GENOMIC DNA]</scope>
    <source>
        <strain evidence="3 4">A8036</strain>
    </source>
</reference>
<evidence type="ECO:0008006" key="5">
    <source>
        <dbReference type="Google" id="ProtNLM"/>
    </source>
</evidence>
<keyword evidence="2" id="KW-0812">Transmembrane</keyword>
<comment type="caution">
    <text evidence="3">The sequence shown here is derived from an EMBL/GenBank/DDBJ whole genome shotgun (WGS) entry which is preliminary data.</text>
</comment>
<keyword evidence="2" id="KW-0472">Membrane</keyword>
<dbReference type="InterPro" id="IPR015943">
    <property type="entry name" value="WD40/YVTN_repeat-like_dom_sf"/>
</dbReference>
<gene>
    <name evidence="3" type="ORF">ETD96_16205</name>
</gene>
<dbReference type="SUPFAM" id="SSF50969">
    <property type="entry name" value="YVTN repeat-like/Quinoprotein amine dehydrogenase"/>
    <property type="match status" value="1"/>
</dbReference>
<sequence>MKPDTIVKSALDEWAGEARVPAGLADRALRRRARRRTVKVALFGGTSALLAGATAVALVAGGATGGGPDRPEVAFAPVSLSSDTSLRTDLGSAFPRRLVAAGHTAVAAYYTTNAGMSRDAGTVRRTWHLYNPSTGEYERTRWTYLSVAPGMQRAAVLQGPLPASKVGVLDMKTRKVTHWIPVDRPVGGAAWSPDGRRLLLTSYASNPDVMGQPPETAPRSGYYIVDGTAGAGPFHPLPPAPGNPNYRQDLGWSRDGTLIWAPTAQVPSKVFYTPGGERRPAPAHEAGDQEAAGLSPNGELLPTFGPPPGPSVTVTKARSGEKVAVLPVQQALAWADDDRLFAIGCDVEKCTRKNEFRNRLLLVTLTGKITPLTGYRRSDRAGSWIPVFTHR</sequence>
<dbReference type="Proteomes" id="UP000305238">
    <property type="component" value="Unassembled WGS sequence"/>
</dbReference>
<dbReference type="OrthoDB" id="4303889at2"/>
<dbReference type="RefSeq" id="WP_138637294.1">
    <property type="nucleotide sequence ID" value="NZ_VCKZ01000103.1"/>
</dbReference>
<dbReference type="EMBL" id="VCKZ01000103">
    <property type="protein sequence ID" value="TMR38515.1"/>
    <property type="molecule type" value="Genomic_DNA"/>
</dbReference>
<protein>
    <recommendedName>
        <fullName evidence="5">WD40 repeat domain-containing protein</fullName>
    </recommendedName>
</protein>
<proteinExistence type="predicted"/>
<organism evidence="3 4">
    <name type="scientific">Actinomadura geliboluensis</name>
    <dbReference type="NCBI Taxonomy" id="882440"/>
    <lineage>
        <taxon>Bacteria</taxon>
        <taxon>Bacillati</taxon>
        <taxon>Actinomycetota</taxon>
        <taxon>Actinomycetes</taxon>
        <taxon>Streptosporangiales</taxon>
        <taxon>Thermomonosporaceae</taxon>
        <taxon>Actinomadura</taxon>
    </lineage>
</organism>
<evidence type="ECO:0000313" key="3">
    <source>
        <dbReference type="EMBL" id="TMR38515.1"/>
    </source>
</evidence>
<accession>A0A5S4GZW9</accession>
<feature type="compositionally biased region" description="Basic and acidic residues" evidence="1">
    <location>
        <begin position="276"/>
        <end position="287"/>
    </location>
</feature>
<evidence type="ECO:0000313" key="4">
    <source>
        <dbReference type="Proteomes" id="UP000305238"/>
    </source>
</evidence>
<dbReference type="AlphaFoldDB" id="A0A5S4GZW9"/>
<dbReference type="Gene3D" id="2.130.10.10">
    <property type="entry name" value="YVTN repeat-like/Quinoprotein amine dehydrogenase"/>
    <property type="match status" value="1"/>
</dbReference>